<evidence type="ECO:0000313" key="1">
    <source>
        <dbReference type="EMBL" id="KAJ7988120.1"/>
    </source>
</evidence>
<comment type="caution">
    <text evidence="1">The sequence shown here is derived from an EMBL/GenBank/DDBJ whole genome shotgun (WGS) entry which is preliminary data.</text>
</comment>
<proteinExistence type="predicted"/>
<gene>
    <name evidence="1" type="ORF">DPEC_G00320330</name>
</gene>
<dbReference type="Proteomes" id="UP001157502">
    <property type="component" value="Chromosome 31"/>
</dbReference>
<keyword evidence="2" id="KW-1185">Reference proteome</keyword>
<dbReference type="EMBL" id="CM055758">
    <property type="protein sequence ID" value="KAJ7988120.1"/>
    <property type="molecule type" value="Genomic_DNA"/>
</dbReference>
<accession>A0ACC2F9R8</accession>
<name>A0ACC2F9R8_DALPE</name>
<sequence length="970" mass="103919">MLKKEPLLEVEERVKMQNWITSVLPLLQLSDMFSFSGHTLRLGSSGYAGVKRTVATVVSGNKVSKLVRERLKKDVEEMRVQFPGFRPGLVVLQVGDRADSNLYISMKLKAAAEIGINATHVRLPTTATEDEVLRCIVTANENPEVHGLIVQLPLDSVNPMDPEKVANTVAPEKDVDGLTSINAGKLSRGNLGDCFIPCTASGCMELIRQTGTSVAGKNAVVIGRSKIVGGPVYDMLLWNHATVTSCHSKTTDLAAQVGRADILVIGAGRAGLVKGEWLKEGAAVIDCGINHITDKSKASGVRVVGDVHYPSAQQRAGFITSVPGGVGPMTVAMLMENTVQSAKHFLKTYRQRKWNISYTKLKPQKPQPSDLTLAHSCTPKPIGRLAREVGLLPKEVEPHGTTRAKVRLEVMERFEGQPDGKYVLVTGITPTPLGEGTTTTALGLAQALGAHLHLNSFACVRQPSQGSNFGVKGGAVGGGYSQVLPREEVSLHLTGDTQAVMAASRLVEEVFTARVLSEATKSDEDLFEELVPQRGGHRELSQSQINRLQRLGMCTPDPSALNPEEVRRLIRLDVDPETNVGDLGRSVASEVMAVLALSTSLEDMRCRLASMVVAYSCMGNPVTTEDLGISGVLAALMREAVMPNLMQTMEGTPVFVHTCSLSDIALGNSSILADQIALKLVGPEGFVVTVADGDAKIGVEKFVNIKCRTSGLRPDVVVMVASVRALKIHGGAPAVATGSVLPKEYLVENLTFLENGCVHLKRQVENVMTFGLPVVVAINIFSTDTDAELELVCAQAKQAGAVEAVACSPWAEGGAGAVELGLAVRRAAETPHTINFLYDLEIPIVEKIRAVSRWMFAADDVELLPEAQRKLTLFSEQAWPIKLILISWTTFSTPPLPLQGFANLPVCLAKTEPSLSQDPDRKVVPSGFILPVRNLHANVGAGFVCATVSETNTPATSPGSSCFYDNDLGT</sequence>
<organism evidence="1 2">
    <name type="scientific">Dallia pectoralis</name>
    <name type="common">Alaska blackfish</name>
    <dbReference type="NCBI Taxonomy" id="75939"/>
    <lineage>
        <taxon>Eukaryota</taxon>
        <taxon>Metazoa</taxon>
        <taxon>Chordata</taxon>
        <taxon>Craniata</taxon>
        <taxon>Vertebrata</taxon>
        <taxon>Euteleostomi</taxon>
        <taxon>Actinopterygii</taxon>
        <taxon>Neopterygii</taxon>
        <taxon>Teleostei</taxon>
        <taxon>Protacanthopterygii</taxon>
        <taxon>Esociformes</taxon>
        <taxon>Umbridae</taxon>
        <taxon>Dallia</taxon>
    </lineage>
</organism>
<reference evidence="1" key="1">
    <citation type="submission" date="2021-05" db="EMBL/GenBank/DDBJ databases">
        <authorList>
            <person name="Pan Q."/>
            <person name="Jouanno E."/>
            <person name="Zahm M."/>
            <person name="Klopp C."/>
            <person name="Cabau C."/>
            <person name="Louis A."/>
            <person name="Berthelot C."/>
            <person name="Parey E."/>
            <person name="Roest Crollius H."/>
            <person name="Montfort J."/>
            <person name="Robinson-Rechavi M."/>
            <person name="Bouchez O."/>
            <person name="Lampietro C."/>
            <person name="Lopez Roques C."/>
            <person name="Donnadieu C."/>
            <person name="Postlethwait J."/>
            <person name="Bobe J."/>
            <person name="Dillon D."/>
            <person name="Chandos A."/>
            <person name="von Hippel F."/>
            <person name="Guiguen Y."/>
        </authorList>
    </citation>
    <scope>NUCLEOTIDE SEQUENCE</scope>
    <source>
        <strain evidence="1">YG-Jan2019</strain>
    </source>
</reference>
<evidence type="ECO:0000313" key="2">
    <source>
        <dbReference type="Proteomes" id="UP001157502"/>
    </source>
</evidence>
<protein>
    <submittedName>
        <fullName evidence="1">Uncharacterized protein</fullName>
    </submittedName>
</protein>